<dbReference type="GO" id="GO:0009307">
    <property type="term" value="P:DNA restriction-modification system"/>
    <property type="evidence" value="ECO:0007669"/>
    <property type="project" value="UniProtKB-KW"/>
</dbReference>
<dbReference type="HOGENOM" id="CLU_1978906_0_0_6"/>
<keyword evidence="2" id="KW-0238">DNA-binding</keyword>
<dbReference type="EMBL" id="AE017282">
    <property type="protein sequence ID" value="AAU90513.1"/>
    <property type="molecule type" value="Genomic_DNA"/>
</dbReference>
<proteinExistence type="predicted"/>
<feature type="compositionally biased region" description="Low complexity" evidence="3">
    <location>
        <begin position="99"/>
        <end position="115"/>
    </location>
</feature>
<dbReference type="AlphaFoldDB" id="Q60C39"/>
<evidence type="ECO:0000313" key="4">
    <source>
        <dbReference type="EMBL" id="AAU90513.1"/>
    </source>
</evidence>
<dbReference type="SUPFAM" id="SSF116734">
    <property type="entry name" value="DNA methylase specificity domain"/>
    <property type="match status" value="1"/>
</dbReference>
<dbReference type="eggNOG" id="COG0732">
    <property type="taxonomic scope" value="Bacteria"/>
</dbReference>
<accession>Q60C39</accession>
<feature type="compositionally biased region" description="Basic residues" evidence="3">
    <location>
        <begin position="116"/>
        <end position="126"/>
    </location>
</feature>
<feature type="region of interest" description="Disordered" evidence="3">
    <location>
        <begin position="88"/>
        <end position="126"/>
    </location>
</feature>
<dbReference type="Gene3D" id="3.90.220.20">
    <property type="entry name" value="DNA methylase specificity domains"/>
    <property type="match status" value="1"/>
</dbReference>
<reference evidence="4 5" key="1">
    <citation type="journal article" date="2004" name="PLoS Biol.">
        <title>Genomic insights into methanotrophy: the complete genome sequence of Methylococcus capsulatus (Bath).</title>
        <authorList>
            <person name="Ward N.L."/>
            <person name="Larsen O."/>
            <person name="Sakwa J."/>
            <person name="Bruseth L."/>
            <person name="Khouri H.M."/>
            <person name="Durkin A.S."/>
            <person name="Dimitrov G."/>
            <person name="Jiang L."/>
            <person name="Scanlan D."/>
            <person name="Kang K.H."/>
            <person name="Lewis M.R."/>
            <person name="Nelson K.E."/>
            <person name="Methe B.A."/>
            <person name="Wu M."/>
            <person name="Heidelberg J.F."/>
            <person name="Paulsen I.T."/>
            <person name="Fouts D.E."/>
            <person name="Ravel J."/>
            <person name="Tettelin H."/>
            <person name="Ren Q."/>
            <person name="Read T.D."/>
            <person name="DeBoy R.T."/>
            <person name="Seshadri R."/>
            <person name="Salzberg S.L."/>
            <person name="Jensen H.B."/>
            <person name="Birkeland N.K."/>
            <person name="Nelson W.C."/>
            <person name="Dodson R.J."/>
            <person name="Grindhaug S.H."/>
            <person name="Holt I.E."/>
            <person name="Eidhammer I."/>
            <person name="Jonasen I."/>
            <person name="Vanaken S."/>
            <person name="Utterback T.R."/>
            <person name="Feldblyum T.V."/>
            <person name="Fraser C.M."/>
            <person name="Lillehaug J.R."/>
            <person name="Eisen J.A."/>
        </authorList>
    </citation>
    <scope>NUCLEOTIDE SEQUENCE [LARGE SCALE GENOMIC DNA]</scope>
    <source>
        <strain evidence="5">ATCC 33009 / NCIMB 11132 / Bath</strain>
    </source>
</reference>
<organism evidence="4 5">
    <name type="scientific">Methylococcus capsulatus (strain ATCC 33009 / NCIMB 11132 / Bath)</name>
    <dbReference type="NCBI Taxonomy" id="243233"/>
    <lineage>
        <taxon>Bacteria</taxon>
        <taxon>Pseudomonadati</taxon>
        <taxon>Pseudomonadota</taxon>
        <taxon>Gammaproteobacteria</taxon>
        <taxon>Methylococcales</taxon>
        <taxon>Methylococcaceae</taxon>
        <taxon>Methylococcus</taxon>
    </lineage>
</organism>
<dbReference type="GO" id="GO:0003677">
    <property type="term" value="F:DNA binding"/>
    <property type="evidence" value="ECO:0007669"/>
    <property type="project" value="UniProtKB-KW"/>
</dbReference>
<dbReference type="STRING" id="243233.MCA0272"/>
<dbReference type="InterPro" id="IPR044946">
    <property type="entry name" value="Restrct_endonuc_typeI_TRD_sf"/>
</dbReference>
<evidence type="ECO:0000256" key="1">
    <source>
        <dbReference type="ARBA" id="ARBA00022747"/>
    </source>
</evidence>
<gene>
    <name evidence="4" type="ordered locus">MCA0272</name>
</gene>
<keyword evidence="1" id="KW-0680">Restriction system</keyword>
<dbReference type="REBASE" id="10407">
    <property type="entry name" value="S.McaTORF269P"/>
</dbReference>
<evidence type="ECO:0000313" key="5">
    <source>
        <dbReference type="Proteomes" id="UP000006821"/>
    </source>
</evidence>
<evidence type="ECO:0000256" key="3">
    <source>
        <dbReference type="SAM" id="MobiDB-lite"/>
    </source>
</evidence>
<evidence type="ECO:0000256" key="2">
    <source>
        <dbReference type="ARBA" id="ARBA00023125"/>
    </source>
</evidence>
<dbReference type="Proteomes" id="UP000006821">
    <property type="component" value="Chromosome"/>
</dbReference>
<dbReference type="KEGG" id="mca:MCA0272"/>
<sequence length="126" mass="13440">MAGDMVFADASEDIADIGKAIEIIDAGNVPLVSGLHKILARPNKGSMALGFGAYLFSSEGVRKQIQREAQGAKVLGLSATRLGNVKLYYPSRRDEQKKSPTASPPSTTSSPPRPRSSTRSRPTRKG</sequence>
<name>Q60C39_METCA</name>
<protein>
    <submittedName>
        <fullName evidence="4">Type I restriction-modification system, S subunit domain protein</fullName>
    </submittedName>
</protein>